<dbReference type="AlphaFoldDB" id="A0A256GND5"/>
<comment type="caution">
    <text evidence="1">The sequence shown here is derived from an EMBL/GenBank/DDBJ whole genome shotgun (WGS) entry which is preliminary data.</text>
</comment>
<accession>A0A256GND5</accession>
<organism evidence="1 2">
    <name type="scientific">Brucella lupini</name>
    <dbReference type="NCBI Taxonomy" id="255457"/>
    <lineage>
        <taxon>Bacteria</taxon>
        <taxon>Pseudomonadati</taxon>
        <taxon>Pseudomonadota</taxon>
        <taxon>Alphaproteobacteria</taxon>
        <taxon>Hyphomicrobiales</taxon>
        <taxon>Brucellaceae</taxon>
        <taxon>Brucella/Ochrobactrum group</taxon>
        <taxon>Brucella</taxon>
    </lineage>
</organism>
<evidence type="ECO:0000313" key="2">
    <source>
        <dbReference type="Proteomes" id="UP000216363"/>
    </source>
</evidence>
<dbReference type="Proteomes" id="UP000216363">
    <property type="component" value="Unassembled WGS sequence"/>
</dbReference>
<sequence>MNYLAWLCPYGVIASLFRAIARDRVMPHRLGNGLPSTKQRS</sequence>
<reference evidence="1 2" key="1">
    <citation type="submission" date="2017-07" db="EMBL/GenBank/DDBJ databases">
        <title>Draft genome of Ochrobactrum lupini type strain LUP21.</title>
        <authorList>
            <person name="Krzyzanowska D.M."/>
            <person name="Jafra S."/>
        </authorList>
    </citation>
    <scope>NUCLEOTIDE SEQUENCE [LARGE SCALE GENOMIC DNA]</scope>
    <source>
        <strain evidence="1 2">LUP21</strain>
    </source>
</reference>
<evidence type="ECO:0000313" key="1">
    <source>
        <dbReference type="EMBL" id="OYR28642.1"/>
    </source>
</evidence>
<proteinExistence type="predicted"/>
<name>A0A256GND5_9HYPH</name>
<protein>
    <submittedName>
        <fullName evidence="1">Uncharacterized protein</fullName>
    </submittedName>
</protein>
<dbReference type="EMBL" id="NNRN01000049">
    <property type="protein sequence ID" value="OYR28642.1"/>
    <property type="molecule type" value="Genomic_DNA"/>
</dbReference>
<gene>
    <name evidence="1" type="ORF">CES86_2798</name>
</gene>